<proteinExistence type="predicted"/>
<gene>
    <name evidence="1" type="ORF">A0H76_1296</name>
</gene>
<name>A0A1X0QHK5_9MICR</name>
<evidence type="ECO:0000313" key="1">
    <source>
        <dbReference type="EMBL" id="ORD99165.1"/>
    </source>
</evidence>
<organism evidence="1 2">
    <name type="scientific">Hepatospora eriocheir</name>
    <dbReference type="NCBI Taxonomy" id="1081669"/>
    <lineage>
        <taxon>Eukaryota</taxon>
        <taxon>Fungi</taxon>
        <taxon>Fungi incertae sedis</taxon>
        <taxon>Microsporidia</taxon>
        <taxon>Hepatosporidae</taxon>
        <taxon>Hepatospora</taxon>
    </lineage>
</organism>
<dbReference type="AlphaFoldDB" id="A0A1X0QHK5"/>
<reference evidence="1 2" key="1">
    <citation type="journal article" date="2017" name="Environ. Microbiol.">
        <title>Decay of the glycolytic pathway and adaptation to intranuclear parasitism within Enterocytozoonidae microsporidia.</title>
        <authorList>
            <person name="Wiredu Boakye D."/>
            <person name="Jaroenlak P."/>
            <person name="Prachumwat A."/>
            <person name="Williams T.A."/>
            <person name="Bateman K.S."/>
            <person name="Itsathitphaisarn O."/>
            <person name="Sritunyalucksana K."/>
            <person name="Paszkiewicz K.H."/>
            <person name="Moore K.A."/>
            <person name="Stentiford G.D."/>
            <person name="Williams B.A."/>
        </authorList>
    </citation>
    <scope>NUCLEOTIDE SEQUENCE [LARGE SCALE GENOMIC DNA]</scope>
    <source>
        <strain evidence="2">canceri</strain>
    </source>
</reference>
<comment type="caution">
    <text evidence="1">The sequence shown here is derived from an EMBL/GenBank/DDBJ whole genome shotgun (WGS) entry which is preliminary data.</text>
</comment>
<accession>A0A1X0QHK5</accession>
<sequence>MFLFLELIKGTFYNSLPRPVRNNENLHEAFKRGDIKYKTITSTNYVRLKNQECESVITIKHSIFHFKNNSEKESQFVALFIMKNWKSIKLNVSDKLIEIKIVKSFEKLLKNKKFSIRLDECHFKRLRDLIKLLVILYKKSESENRIIEKEIKVNKEKIVKIKTIDDRVFMYKTLNDISLNIPFKSYLNINDYNSLLERVNPHFQYAFIKRKSISTQNNLFNILYEDKTDEKFKLLTNAINNAFFKLKNLKPGLNSIGYLKLKKILLNFIR</sequence>
<evidence type="ECO:0000313" key="2">
    <source>
        <dbReference type="Proteomes" id="UP000192501"/>
    </source>
</evidence>
<dbReference type="VEuPathDB" id="MicrosporidiaDB:HERIO_163"/>
<dbReference type="Proteomes" id="UP000192501">
    <property type="component" value="Unassembled WGS sequence"/>
</dbReference>
<dbReference type="EMBL" id="LTAI01000280">
    <property type="protein sequence ID" value="ORD99165.1"/>
    <property type="molecule type" value="Genomic_DNA"/>
</dbReference>
<protein>
    <submittedName>
        <fullName evidence="1">Uncharacterized protein</fullName>
    </submittedName>
</protein>
<dbReference type="VEuPathDB" id="MicrosporidiaDB:A0H76_1296"/>